<name>A0ABX1DD69_9FLAO</name>
<feature type="domain" description="Glycosyltransferase 2-like" evidence="3">
    <location>
        <begin position="10"/>
        <end position="130"/>
    </location>
</feature>
<dbReference type="Pfam" id="PF00535">
    <property type="entry name" value="Glycos_transf_2"/>
    <property type="match status" value="1"/>
</dbReference>
<evidence type="ECO:0000256" key="2">
    <source>
        <dbReference type="ARBA" id="ARBA00022679"/>
    </source>
</evidence>
<comment type="caution">
    <text evidence="4">The sequence shown here is derived from an EMBL/GenBank/DDBJ whole genome shotgun (WGS) entry which is preliminary data.</text>
</comment>
<dbReference type="InterPro" id="IPR001173">
    <property type="entry name" value="Glyco_trans_2-like"/>
</dbReference>
<dbReference type="PANTHER" id="PTHR22916:SF51">
    <property type="entry name" value="GLYCOSYLTRANSFERASE EPSH-RELATED"/>
    <property type="match status" value="1"/>
</dbReference>
<dbReference type="EMBL" id="JAAVJS010000007">
    <property type="protein sequence ID" value="NJX15156.1"/>
    <property type="molecule type" value="Genomic_DNA"/>
</dbReference>
<evidence type="ECO:0000259" key="3">
    <source>
        <dbReference type="Pfam" id="PF00535"/>
    </source>
</evidence>
<sequence length="332" mass="38893">MSRTNQPVISIIIPVYNAEKFLNRCLDSILRQDSSKFEVLLVNDGSADNSSTICDTYANTNSNVKVYHKENGGPSSARNMGLTKARGTYIAFVDSDDYVMEDFIEILSLNIKETNPDIIFFAYNHLKNDKIFKINNDLNKSLDHKKILELLANTSANNFLWYPWNKLYKKSLIDKNDITFDSKIKVGEDTLFNIRCYYYANNVLNLNNPLYNYVSNENSITQTPYKAYLNKNIADHFENRIQFHQENSPVNNIKYYKDIARYYIEHSFFLLLANAINKPGGIITRELNDLRQMELFKFLFKYYKPSNRITIKMKILIYLFKYKQFSLMSKLL</sequence>
<keyword evidence="5" id="KW-1185">Reference proteome</keyword>
<proteinExistence type="predicted"/>
<dbReference type="InterPro" id="IPR029044">
    <property type="entry name" value="Nucleotide-diphossugar_trans"/>
</dbReference>
<evidence type="ECO:0000256" key="1">
    <source>
        <dbReference type="ARBA" id="ARBA00022676"/>
    </source>
</evidence>
<dbReference type="Proteomes" id="UP000760545">
    <property type="component" value="Unassembled WGS sequence"/>
</dbReference>
<dbReference type="SUPFAM" id="SSF53448">
    <property type="entry name" value="Nucleotide-diphospho-sugar transferases"/>
    <property type="match status" value="1"/>
</dbReference>
<evidence type="ECO:0000313" key="4">
    <source>
        <dbReference type="EMBL" id="NJX15156.1"/>
    </source>
</evidence>
<organism evidence="4 5">
    <name type="scientific">Tamlana crocina</name>
    <dbReference type="NCBI Taxonomy" id="393006"/>
    <lineage>
        <taxon>Bacteria</taxon>
        <taxon>Pseudomonadati</taxon>
        <taxon>Bacteroidota</taxon>
        <taxon>Flavobacteriia</taxon>
        <taxon>Flavobacteriales</taxon>
        <taxon>Flavobacteriaceae</taxon>
        <taxon>Tamlana</taxon>
    </lineage>
</organism>
<gene>
    <name evidence="4" type="ORF">HC176_06605</name>
</gene>
<reference evidence="4 5" key="1">
    <citation type="submission" date="2020-03" db="EMBL/GenBank/DDBJ databases">
        <title>Tamlana sp. nov, isolated from XXX.</title>
        <authorList>
            <person name="Cao W.R."/>
        </authorList>
    </citation>
    <scope>NUCLEOTIDE SEQUENCE [LARGE SCALE GENOMIC DNA]</scope>
    <source>
        <strain evidence="4 5">HST1-43</strain>
    </source>
</reference>
<protein>
    <submittedName>
        <fullName evidence="4">Glycosyltransferase</fullName>
    </submittedName>
</protein>
<dbReference type="RefSeq" id="WP_167917402.1">
    <property type="nucleotide sequence ID" value="NZ_JAAVJS010000007.1"/>
</dbReference>
<accession>A0ABX1DD69</accession>
<dbReference type="CDD" id="cd00761">
    <property type="entry name" value="Glyco_tranf_GTA_type"/>
    <property type="match status" value="1"/>
</dbReference>
<dbReference type="PANTHER" id="PTHR22916">
    <property type="entry name" value="GLYCOSYLTRANSFERASE"/>
    <property type="match status" value="1"/>
</dbReference>
<dbReference type="Gene3D" id="3.90.550.10">
    <property type="entry name" value="Spore Coat Polysaccharide Biosynthesis Protein SpsA, Chain A"/>
    <property type="match status" value="1"/>
</dbReference>
<keyword evidence="2" id="KW-0808">Transferase</keyword>
<evidence type="ECO:0000313" key="5">
    <source>
        <dbReference type="Proteomes" id="UP000760545"/>
    </source>
</evidence>
<keyword evidence="1" id="KW-0328">Glycosyltransferase</keyword>